<evidence type="ECO:0000313" key="2">
    <source>
        <dbReference type="Proteomes" id="UP000192923"/>
    </source>
</evidence>
<dbReference type="EMBL" id="FXAM01000001">
    <property type="protein sequence ID" value="SMF96556.1"/>
    <property type="molecule type" value="Genomic_DNA"/>
</dbReference>
<accession>A0A1Y6D1U2</accession>
<reference evidence="1 2" key="1">
    <citation type="submission" date="2016-12" db="EMBL/GenBank/DDBJ databases">
        <authorList>
            <person name="Song W.-J."/>
            <person name="Kurnit D.M."/>
        </authorList>
    </citation>
    <scope>NUCLEOTIDE SEQUENCE [LARGE SCALE GENOMIC DNA]</scope>
    <source>
        <strain evidence="1 2">175</strain>
    </source>
</reference>
<dbReference type="OrthoDB" id="6706033at2"/>
<evidence type="ECO:0000313" key="1">
    <source>
        <dbReference type="EMBL" id="SMF96556.1"/>
    </source>
</evidence>
<name>A0A1Y6D1U2_9GAMM</name>
<dbReference type="AlphaFoldDB" id="A0A1Y6D1U2"/>
<proteinExistence type="predicted"/>
<organism evidence="1 2">
    <name type="scientific">Methylomagnum ishizawai</name>
    <dbReference type="NCBI Taxonomy" id="1760988"/>
    <lineage>
        <taxon>Bacteria</taxon>
        <taxon>Pseudomonadati</taxon>
        <taxon>Pseudomonadota</taxon>
        <taxon>Gammaproteobacteria</taxon>
        <taxon>Methylococcales</taxon>
        <taxon>Methylococcaceae</taxon>
        <taxon>Methylomagnum</taxon>
    </lineage>
</organism>
<gene>
    <name evidence="1" type="ORF">SAMN02949497_3957</name>
</gene>
<keyword evidence="2" id="KW-1185">Reference proteome</keyword>
<dbReference type="RefSeq" id="WP_085215429.1">
    <property type="nucleotide sequence ID" value="NZ_FXAM01000001.1"/>
</dbReference>
<evidence type="ECO:0008006" key="3">
    <source>
        <dbReference type="Google" id="ProtNLM"/>
    </source>
</evidence>
<dbReference type="Proteomes" id="UP000192923">
    <property type="component" value="Unassembled WGS sequence"/>
</dbReference>
<sequence length="108" mass="11598">MPRTNTRKKPTSAAPVACEVVSHQPAKAPRKVLDPVAAFNIFNAAADEIPLPSEVAAPIIGKTSIAAMEKLRCIGGGPEFIKIGRNVFYKAGALRQYLRSLESHTVTQ</sequence>
<protein>
    <recommendedName>
        <fullName evidence="3">Helix-turn-helix domain-containing protein</fullName>
    </recommendedName>
</protein>